<keyword evidence="2" id="KW-0472">Membrane</keyword>
<keyword evidence="4" id="KW-1185">Reference proteome</keyword>
<feature type="region of interest" description="Disordered" evidence="1">
    <location>
        <begin position="159"/>
        <end position="197"/>
    </location>
</feature>
<evidence type="ECO:0000256" key="2">
    <source>
        <dbReference type="SAM" id="Phobius"/>
    </source>
</evidence>
<feature type="transmembrane region" description="Helical" evidence="2">
    <location>
        <begin position="39"/>
        <end position="57"/>
    </location>
</feature>
<feature type="compositionally biased region" description="Basic and acidic residues" evidence="1">
    <location>
        <begin position="245"/>
        <end position="276"/>
    </location>
</feature>
<accession>W7TDF3</accession>
<protein>
    <submittedName>
        <fullName evidence="3">Uncharacterized protein</fullName>
    </submittedName>
</protein>
<gene>
    <name evidence="3" type="ORF">Naga_100122g18</name>
</gene>
<feature type="compositionally biased region" description="Basic residues" evidence="1">
    <location>
        <begin position="188"/>
        <end position="197"/>
    </location>
</feature>
<feature type="compositionally biased region" description="Polar residues" evidence="1">
    <location>
        <begin position="166"/>
        <end position="176"/>
    </location>
</feature>
<comment type="caution">
    <text evidence="3">The sequence shown here is derived from an EMBL/GenBank/DDBJ whole genome shotgun (WGS) entry which is preliminary data.</text>
</comment>
<feature type="region of interest" description="Disordered" evidence="1">
    <location>
        <begin position="83"/>
        <end position="147"/>
    </location>
</feature>
<sequence length="691" mass="78020">MRRGVSRILYEINNQEKVHDIYSPSDRVRWLVLGRKRRFKWCVVLLGGITLATFIIACTQFKLFEEDKSVIPLSTKAIIEVSSSSRKGNTRSNEESWETLDQRKDEQPPVATFGTKHAETDNSARSDVNGEDAVASPRAGENTAMTGDYEVDWNENEGLESKEDVQGSSSHKSTSKILGVAEESARINGRRRKKSRGRRITMEMAELFHPNENKDSGTGKMKIAPRSRIHIAIHHGKKRQKRTGVFKDDEGKKIQREAQGEGERKEYKEPREEKQEYASSLSQHPPEEGAYPINSTSTSGVTSSIDAFKDSGAISAGNLPEERVPNMLYCLPGGGFNDIAVQLWRCVEYAIKTERVMILGYENYIPVLPPYEQYFRLKTIPGLSLMSQWEAADRIRHAEARGQRVTKAHGKRLPISMLLGNGEETEDGPPFFIATASVPNVAFNPEKNYSQHILVYHKKGNRGTPESTIRHVLFSEEVKRTFLLRWGQISKPYVGMHVRGTDRKCGRKKAPQVMRKVKFLRRRLIGAPIYLATDNPEATIEYRDEFEDNQGRKIFSFTYFPSHQKGVEEPVKDRRMFLHDTGTGQTDTNEQGLAGETDVHIPLHLNQALKAEEKHQTNVDGFVDLLLLAFSKRFIKSCGGYSQLAKLLHQDKSLALATLGLSLPHDTDDVDSVLQEALTHSLRDSSEKNVI</sequence>
<keyword evidence="2" id="KW-1133">Transmembrane helix</keyword>
<dbReference type="Proteomes" id="UP000019335">
    <property type="component" value="Chromosome 12"/>
</dbReference>
<dbReference type="AlphaFoldDB" id="W7TDF3"/>
<feature type="compositionally biased region" description="Basic residues" evidence="1">
    <location>
        <begin position="230"/>
        <end position="244"/>
    </location>
</feature>
<reference evidence="3 4" key="1">
    <citation type="journal article" date="2014" name="Mol. Plant">
        <title>Chromosome Scale Genome Assembly and Transcriptome Profiling of Nannochloropsis gaditana in Nitrogen Depletion.</title>
        <authorList>
            <person name="Corteggiani Carpinelli E."/>
            <person name="Telatin A."/>
            <person name="Vitulo N."/>
            <person name="Forcato C."/>
            <person name="D'Angelo M."/>
            <person name="Schiavon R."/>
            <person name="Vezzi A."/>
            <person name="Giacometti G.M."/>
            <person name="Morosinotto T."/>
            <person name="Valle G."/>
        </authorList>
    </citation>
    <scope>NUCLEOTIDE SEQUENCE [LARGE SCALE GENOMIC DNA]</scope>
    <source>
        <strain evidence="3 4">B-31</strain>
    </source>
</reference>
<proteinExistence type="predicted"/>
<name>W7TDF3_9STRA</name>
<feature type="region of interest" description="Disordered" evidence="1">
    <location>
        <begin position="230"/>
        <end position="302"/>
    </location>
</feature>
<organism evidence="3 4">
    <name type="scientific">Nannochloropsis gaditana</name>
    <dbReference type="NCBI Taxonomy" id="72520"/>
    <lineage>
        <taxon>Eukaryota</taxon>
        <taxon>Sar</taxon>
        <taxon>Stramenopiles</taxon>
        <taxon>Ochrophyta</taxon>
        <taxon>Eustigmatophyceae</taxon>
        <taxon>Eustigmatales</taxon>
        <taxon>Monodopsidaceae</taxon>
        <taxon>Nannochloropsis</taxon>
    </lineage>
</organism>
<feature type="compositionally biased region" description="Polar residues" evidence="1">
    <location>
        <begin position="293"/>
        <end position="302"/>
    </location>
</feature>
<evidence type="ECO:0000313" key="3">
    <source>
        <dbReference type="EMBL" id="EWM24985.1"/>
    </source>
</evidence>
<evidence type="ECO:0000313" key="4">
    <source>
        <dbReference type="Proteomes" id="UP000019335"/>
    </source>
</evidence>
<evidence type="ECO:0000256" key="1">
    <source>
        <dbReference type="SAM" id="MobiDB-lite"/>
    </source>
</evidence>
<dbReference type="Gene3D" id="3.40.50.11350">
    <property type="match status" value="1"/>
</dbReference>
<dbReference type="EMBL" id="AZIL01001064">
    <property type="protein sequence ID" value="EWM24985.1"/>
    <property type="molecule type" value="Genomic_DNA"/>
</dbReference>
<keyword evidence="2" id="KW-0812">Transmembrane</keyword>